<protein>
    <recommendedName>
        <fullName evidence="1">DUF1618 domain-containing protein</fullName>
    </recommendedName>
</protein>
<evidence type="ECO:0000259" key="1">
    <source>
        <dbReference type="Pfam" id="PF07762"/>
    </source>
</evidence>
<dbReference type="OrthoDB" id="695634at2759"/>
<organism evidence="2 3">
    <name type="scientific">Panicum miliaceum</name>
    <name type="common">Proso millet</name>
    <name type="synonym">Broomcorn millet</name>
    <dbReference type="NCBI Taxonomy" id="4540"/>
    <lineage>
        <taxon>Eukaryota</taxon>
        <taxon>Viridiplantae</taxon>
        <taxon>Streptophyta</taxon>
        <taxon>Embryophyta</taxon>
        <taxon>Tracheophyta</taxon>
        <taxon>Spermatophyta</taxon>
        <taxon>Magnoliopsida</taxon>
        <taxon>Liliopsida</taxon>
        <taxon>Poales</taxon>
        <taxon>Poaceae</taxon>
        <taxon>PACMAD clade</taxon>
        <taxon>Panicoideae</taxon>
        <taxon>Panicodae</taxon>
        <taxon>Paniceae</taxon>
        <taxon>Panicinae</taxon>
        <taxon>Panicum</taxon>
        <taxon>Panicum sect. Panicum</taxon>
    </lineage>
</organism>
<dbReference type="Proteomes" id="UP000275267">
    <property type="component" value="Unassembled WGS sequence"/>
</dbReference>
<accession>A0A3L6S8V4</accession>
<comment type="caution">
    <text evidence="2">The sequence shown here is derived from an EMBL/GenBank/DDBJ whole genome shotgun (WGS) entry which is preliminary data.</text>
</comment>
<dbReference type="Pfam" id="PF07762">
    <property type="entry name" value="DUF1618"/>
    <property type="match status" value="1"/>
</dbReference>
<feature type="domain" description="DUF1618" evidence="1">
    <location>
        <begin position="28"/>
        <end position="153"/>
    </location>
</feature>
<proteinExistence type="predicted"/>
<sequence>MRVHRFPELPGPCFSVDVKFSVGDKVFWADLSQGVAYSDLRQGGSVVDFVFIKLPDGYQQVDFQQGLPPAKMSRTMACVQGSIKFVCIDHGVTPPGNKMMKVWTLDLDRREWNEDKSLTCPWEELWMKACTMNARLKGVERPLEPRYPVLMPDGVLCLLLPKTRHKRGVRVKKPDYICNYHGLTGA</sequence>
<dbReference type="AlphaFoldDB" id="A0A3L6S8V4"/>
<dbReference type="EMBL" id="PQIB02000005">
    <property type="protein sequence ID" value="RLN16542.1"/>
    <property type="molecule type" value="Genomic_DNA"/>
</dbReference>
<evidence type="ECO:0000313" key="3">
    <source>
        <dbReference type="Proteomes" id="UP000275267"/>
    </source>
</evidence>
<evidence type="ECO:0000313" key="2">
    <source>
        <dbReference type="EMBL" id="RLN16542.1"/>
    </source>
</evidence>
<dbReference type="PANTHER" id="PTHR33086:SF54">
    <property type="entry name" value="DUF1618 DOMAIN-CONTAINING PROTEIN"/>
    <property type="match status" value="1"/>
</dbReference>
<reference evidence="3" key="1">
    <citation type="journal article" date="2019" name="Nat. Commun.">
        <title>The genome of broomcorn millet.</title>
        <authorList>
            <person name="Zou C."/>
            <person name="Miki D."/>
            <person name="Li D."/>
            <person name="Tang Q."/>
            <person name="Xiao L."/>
            <person name="Rajput S."/>
            <person name="Deng P."/>
            <person name="Jia W."/>
            <person name="Huang R."/>
            <person name="Zhang M."/>
            <person name="Sun Y."/>
            <person name="Hu J."/>
            <person name="Fu X."/>
            <person name="Schnable P.S."/>
            <person name="Li F."/>
            <person name="Zhang H."/>
            <person name="Feng B."/>
            <person name="Zhu X."/>
            <person name="Liu R."/>
            <person name="Schnable J.C."/>
            <person name="Zhu J.-K."/>
            <person name="Zhang H."/>
        </authorList>
    </citation>
    <scope>NUCLEOTIDE SEQUENCE [LARGE SCALE GENOMIC DNA]</scope>
</reference>
<name>A0A3L6S8V4_PANMI</name>
<gene>
    <name evidence="2" type="ORF">C2845_PM02G04240</name>
</gene>
<dbReference type="InterPro" id="IPR011676">
    <property type="entry name" value="DUF1618"/>
</dbReference>
<dbReference type="PANTHER" id="PTHR33086">
    <property type="entry name" value="OS05G0468200 PROTEIN-RELATED"/>
    <property type="match status" value="1"/>
</dbReference>
<keyword evidence="3" id="KW-1185">Reference proteome</keyword>